<dbReference type="Pfam" id="PF04999">
    <property type="entry name" value="FtsL"/>
    <property type="match status" value="1"/>
</dbReference>
<evidence type="ECO:0000313" key="12">
    <source>
        <dbReference type="Proteomes" id="UP000078558"/>
    </source>
</evidence>
<dbReference type="KEGG" id="odi:ODI_R0938"/>
<keyword evidence="5 8" id="KW-1133">Transmembrane helix</keyword>
<keyword evidence="3 8" id="KW-0132">Cell division</keyword>
<dbReference type="EMBL" id="FLRC01000002">
    <property type="protein sequence ID" value="SBT23662.1"/>
    <property type="molecule type" value="Genomic_DNA"/>
</dbReference>
<sequence>MGRIIVLTAGLLMLSAISLVTSRYQARELFVELERSNAQSRELDVDWRRLQIERADLARNARVDQLATNQLKMIPIVPDRTIYLNLPDMPAEGAAQ</sequence>
<comment type="subcellular location">
    <subcellularLocation>
        <location evidence="8">Cell inner membrane</location>
        <topology evidence="8">Single-pass type II membrane protein</topology>
    </subcellularLocation>
    <subcellularLocation>
        <location evidence="1">Cell membrane</location>
        <topology evidence="1">Single-pass type II membrane protein</topology>
    </subcellularLocation>
    <text evidence="8">Localizes to the division septum where it forms a ring structure.</text>
</comment>
<keyword evidence="6 8" id="KW-0472">Membrane</keyword>
<reference evidence="11 12" key="2">
    <citation type="submission" date="2017-08" db="EMBL/GenBank/DDBJ databases">
        <authorList>
            <person name="de Groot N.N."/>
        </authorList>
    </citation>
    <scope>NUCLEOTIDE SEQUENCE [LARGE SCALE GENOMIC DNA]</scope>
    <source>
        <strain evidence="11">Orrdi1</strain>
    </source>
</reference>
<evidence type="ECO:0000313" key="11">
    <source>
        <dbReference type="EMBL" id="SOE47609.1"/>
    </source>
</evidence>
<dbReference type="Proteomes" id="UP000078558">
    <property type="component" value="Chromosome I"/>
</dbReference>
<proteinExistence type="inferred from homology"/>
<evidence type="ECO:0000256" key="9">
    <source>
        <dbReference type="NCBIfam" id="TIGR02209"/>
    </source>
</evidence>
<dbReference type="OrthoDB" id="5298556at2"/>
<keyword evidence="12" id="KW-1185">Reference proteome</keyword>
<evidence type="ECO:0000256" key="4">
    <source>
        <dbReference type="ARBA" id="ARBA00022692"/>
    </source>
</evidence>
<dbReference type="PANTHER" id="PTHR37479">
    <property type="entry name" value="CELL DIVISION PROTEIN FTSL"/>
    <property type="match status" value="1"/>
</dbReference>
<evidence type="ECO:0000313" key="10">
    <source>
        <dbReference type="EMBL" id="SBT23662.1"/>
    </source>
</evidence>
<evidence type="ECO:0000256" key="2">
    <source>
        <dbReference type="ARBA" id="ARBA00022475"/>
    </source>
</evidence>
<comment type="function">
    <text evidence="8">Essential cell division protein. May link together the upstream cell division proteins, which are predominantly cytoplasmic, with the downstream cell division proteins, which are predominantly periplasmic.</text>
</comment>
<dbReference type="NCBIfam" id="TIGR02209">
    <property type="entry name" value="ftsL_broad"/>
    <property type="match status" value="1"/>
</dbReference>
<evidence type="ECO:0000256" key="7">
    <source>
        <dbReference type="ARBA" id="ARBA00023306"/>
    </source>
</evidence>
<dbReference type="InterPro" id="IPR011922">
    <property type="entry name" value="Cell_div_FtsL"/>
</dbReference>
<name>A0A1C3JWJ9_9BURK</name>
<comment type="similarity">
    <text evidence="8">Belongs to the FtsL family.</text>
</comment>
<keyword evidence="8" id="KW-0997">Cell inner membrane</keyword>
<dbReference type="GO" id="GO:0032153">
    <property type="term" value="C:cell division site"/>
    <property type="evidence" value="ECO:0007669"/>
    <property type="project" value="UniProtKB-UniRule"/>
</dbReference>
<evidence type="ECO:0000256" key="8">
    <source>
        <dbReference type="HAMAP-Rule" id="MF_00910"/>
    </source>
</evidence>
<dbReference type="STRING" id="1851544.ODI_03690"/>
<organism evidence="10 12">
    <name type="scientific">Orrella dioscoreae</name>
    <dbReference type="NCBI Taxonomy" id="1851544"/>
    <lineage>
        <taxon>Bacteria</taxon>
        <taxon>Pseudomonadati</taxon>
        <taxon>Pseudomonadota</taxon>
        <taxon>Betaproteobacteria</taxon>
        <taxon>Burkholderiales</taxon>
        <taxon>Alcaligenaceae</taxon>
        <taxon>Orrella</taxon>
    </lineage>
</organism>
<dbReference type="RefSeq" id="WP_067748968.1">
    <property type="nucleotide sequence ID" value="NZ_LT907988.1"/>
</dbReference>
<dbReference type="HAMAP" id="MF_00910">
    <property type="entry name" value="FtsL"/>
    <property type="match status" value="1"/>
</dbReference>
<protein>
    <recommendedName>
        <fullName evidence="8 9">Cell division protein FtsL</fullName>
    </recommendedName>
</protein>
<gene>
    <name evidence="8" type="primary">ftsL</name>
    <name evidence="10" type="ORF">ODI_03690</name>
    <name evidence="11" type="ORF">ODI_R0938</name>
</gene>
<keyword evidence="2 8" id="KW-1003">Cell membrane</keyword>
<evidence type="ECO:0000256" key="6">
    <source>
        <dbReference type="ARBA" id="ARBA00023136"/>
    </source>
</evidence>
<evidence type="ECO:0000256" key="1">
    <source>
        <dbReference type="ARBA" id="ARBA00004401"/>
    </source>
</evidence>
<evidence type="ECO:0000256" key="3">
    <source>
        <dbReference type="ARBA" id="ARBA00022618"/>
    </source>
</evidence>
<comment type="subunit">
    <text evidence="8">Part of a complex composed of FtsB, FtsL and FtsQ.</text>
</comment>
<reference evidence="10 12" key="1">
    <citation type="submission" date="2016-06" db="EMBL/GenBank/DDBJ databases">
        <authorList>
            <person name="Kjaerup R.B."/>
            <person name="Dalgaard T.S."/>
            <person name="Juul-Madsen H.R."/>
        </authorList>
    </citation>
    <scope>NUCLEOTIDE SEQUENCE [LARGE SCALE GENOMIC DNA]</scope>
    <source>
        <strain evidence="10">Orrdi1</strain>
    </source>
</reference>
<keyword evidence="7 8" id="KW-0131">Cell cycle</keyword>
<evidence type="ECO:0000256" key="5">
    <source>
        <dbReference type="ARBA" id="ARBA00022989"/>
    </source>
</evidence>
<dbReference type="GO" id="GO:0005886">
    <property type="term" value="C:plasma membrane"/>
    <property type="evidence" value="ECO:0007669"/>
    <property type="project" value="UniProtKB-SubCell"/>
</dbReference>
<dbReference type="GO" id="GO:0043093">
    <property type="term" value="P:FtsZ-dependent cytokinesis"/>
    <property type="evidence" value="ECO:0007669"/>
    <property type="project" value="UniProtKB-UniRule"/>
</dbReference>
<accession>A0A1C3JWJ9</accession>
<dbReference type="AlphaFoldDB" id="A0A1C3JWJ9"/>
<dbReference type="PANTHER" id="PTHR37479:SF1">
    <property type="entry name" value="CELL DIVISION PROTEIN FTSL"/>
    <property type="match status" value="1"/>
</dbReference>
<dbReference type="EMBL" id="LT907988">
    <property type="protein sequence ID" value="SOE47609.1"/>
    <property type="molecule type" value="Genomic_DNA"/>
</dbReference>
<keyword evidence="4 8" id="KW-0812">Transmembrane</keyword>